<organism evidence="1 2">
    <name type="scientific">Staphylococcus carnosus (strain TM300)</name>
    <dbReference type="NCBI Taxonomy" id="396513"/>
    <lineage>
        <taxon>Bacteria</taxon>
        <taxon>Bacillati</taxon>
        <taxon>Bacillota</taxon>
        <taxon>Bacilli</taxon>
        <taxon>Bacillales</taxon>
        <taxon>Staphylococcaceae</taxon>
        <taxon>Staphylococcus</taxon>
    </lineage>
</organism>
<accession>B9DJ83</accession>
<sequence>MKQKKRVLQFTNLYLAFTEATEKEDKETLNMIEDFINEYQPNLCIFTGNQIYAEDNEKSLALYQSFLEFMNRFDIKIATTFGNRDAVSHDMKSELRKMETKISKNYIEKHYSKVVNHKEAYVIEIKEQDTLLHQHYMIDNGIDGVIDQAHISWLKDVHKATLDQYGYVPQYNFIFSHKPIIEIENVMRNMTAHNNDVSNSEQLLSLIKELGNFDGAFYGNVYDNDFSGNYQGIDLNSGRTSGFSLYTNLAPGARLIELDDGKKYTHCIVESKEDDADELLSEAQLMEEIYNL</sequence>
<dbReference type="EMBL" id="AM295250">
    <property type="protein sequence ID" value="CAL29157.1"/>
    <property type="molecule type" value="Genomic_DNA"/>
</dbReference>
<dbReference type="InterPro" id="IPR029052">
    <property type="entry name" value="Metallo-depent_PP-like"/>
</dbReference>
<dbReference type="RefSeq" id="WP_015901492.1">
    <property type="nucleotide sequence ID" value="NC_012121.1"/>
</dbReference>
<dbReference type="HOGENOM" id="CLU_019692_0_1_9"/>
<dbReference type="Gene3D" id="3.60.21.10">
    <property type="match status" value="1"/>
</dbReference>
<dbReference type="eggNOG" id="COG1409">
    <property type="taxonomic scope" value="Bacteria"/>
</dbReference>
<keyword evidence="2" id="KW-1185">Reference proteome</keyword>
<proteinExistence type="predicted"/>
<gene>
    <name evidence="1" type="ordered locus">Sca_2254</name>
</gene>
<dbReference type="KEGG" id="sca:SCA_2254"/>
<dbReference type="Proteomes" id="UP000000444">
    <property type="component" value="Chromosome"/>
</dbReference>
<dbReference type="PANTHER" id="PTHR32440">
    <property type="entry name" value="PHOSPHATASE DCR2-RELATED-RELATED"/>
    <property type="match status" value="1"/>
</dbReference>
<dbReference type="BioCyc" id="SCAR396513:SCA_RS11355-MONOMER"/>
<evidence type="ECO:0000313" key="2">
    <source>
        <dbReference type="Proteomes" id="UP000000444"/>
    </source>
</evidence>
<dbReference type="GO" id="GO:0016788">
    <property type="term" value="F:hydrolase activity, acting on ester bonds"/>
    <property type="evidence" value="ECO:0007669"/>
    <property type="project" value="TreeGrafter"/>
</dbReference>
<evidence type="ECO:0000313" key="1">
    <source>
        <dbReference type="EMBL" id="CAL29157.1"/>
    </source>
</evidence>
<dbReference type="PANTHER" id="PTHR32440:SF11">
    <property type="entry name" value="METALLOPHOSPHOESTERASE DOMAIN-CONTAINING PROTEIN"/>
    <property type="match status" value="1"/>
</dbReference>
<protein>
    <recommendedName>
        <fullName evidence="3">Calcineurin-like phosphoesterase domain-containing protein</fullName>
    </recommendedName>
</protein>
<dbReference type="AlphaFoldDB" id="B9DJ83"/>
<dbReference type="SUPFAM" id="SSF56300">
    <property type="entry name" value="Metallo-dependent phosphatases"/>
    <property type="match status" value="1"/>
</dbReference>
<dbReference type="OrthoDB" id="9816081at2"/>
<name>B9DJ83_STACT</name>
<reference evidence="1 2" key="1">
    <citation type="journal article" date="2009" name="Appl. Environ. Microbiol.">
        <title>Genome analysis of the meat starter culture bacterium Staphylococcus carnosus TM300.</title>
        <authorList>
            <person name="Rosenstein R."/>
            <person name="Nerz C."/>
            <person name="Biswas L."/>
            <person name="Resch A."/>
            <person name="Raddatz G."/>
            <person name="Schuster S.C."/>
            <person name="Goetz F."/>
        </authorList>
    </citation>
    <scope>NUCLEOTIDE SEQUENCE [LARGE SCALE GENOMIC DNA]</scope>
    <source>
        <strain evidence="1 2">TM300</strain>
    </source>
</reference>
<evidence type="ECO:0008006" key="3">
    <source>
        <dbReference type="Google" id="ProtNLM"/>
    </source>
</evidence>
<dbReference type="GeneID" id="93794702"/>
<dbReference type="GO" id="GO:0005737">
    <property type="term" value="C:cytoplasm"/>
    <property type="evidence" value="ECO:0007669"/>
    <property type="project" value="TreeGrafter"/>
</dbReference>